<dbReference type="PROSITE" id="PS00636">
    <property type="entry name" value="DNAJ_1"/>
    <property type="match status" value="1"/>
</dbReference>
<dbReference type="SUPFAM" id="SSF46565">
    <property type="entry name" value="Chaperone J-domain"/>
    <property type="match status" value="1"/>
</dbReference>
<evidence type="ECO:0000256" key="2">
    <source>
        <dbReference type="ARBA" id="ARBA00022737"/>
    </source>
</evidence>
<gene>
    <name evidence="8 12" type="primary">dnaJ</name>
    <name evidence="12" type="ORF">COU29_03215</name>
</gene>
<feature type="repeat" description="CXXCXGXG motif" evidence="8">
    <location>
        <begin position="213"/>
        <end position="220"/>
    </location>
</feature>
<dbReference type="GO" id="GO:0009408">
    <property type="term" value="P:response to heat"/>
    <property type="evidence" value="ECO:0007669"/>
    <property type="project" value="InterPro"/>
</dbReference>
<accession>A0A2M6W677</accession>
<dbReference type="GO" id="GO:0006260">
    <property type="term" value="P:DNA replication"/>
    <property type="evidence" value="ECO:0007669"/>
    <property type="project" value="UniProtKB-KW"/>
</dbReference>
<dbReference type="CDD" id="cd06257">
    <property type="entry name" value="DnaJ"/>
    <property type="match status" value="1"/>
</dbReference>
<feature type="binding site" evidence="8">
    <location>
        <position position="187"/>
    </location>
    <ligand>
        <name>Zn(2+)</name>
        <dbReference type="ChEBI" id="CHEBI:29105"/>
        <label>2</label>
    </ligand>
</feature>
<feature type="domain" description="J" evidence="10">
    <location>
        <begin position="5"/>
        <end position="67"/>
    </location>
</feature>
<feature type="repeat" description="CXXCXGXG motif" evidence="8">
    <location>
        <begin position="170"/>
        <end position="177"/>
    </location>
</feature>
<evidence type="ECO:0000256" key="3">
    <source>
        <dbReference type="ARBA" id="ARBA00022771"/>
    </source>
</evidence>
<dbReference type="InterPro" id="IPR002939">
    <property type="entry name" value="DnaJ_C"/>
</dbReference>
<dbReference type="NCBIfam" id="TIGR02349">
    <property type="entry name" value="DnaJ_bact"/>
    <property type="match status" value="1"/>
</dbReference>
<comment type="caution">
    <text evidence="12">The sequence shown here is derived from an EMBL/GenBank/DDBJ whole genome shotgun (WGS) entry which is preliminary data.</text>
</comment>
<dbReference type="Pfam" id="PF00226">
    <property type="entry name" value="DnaJ"/>
    <property type="match status" value="1"/>
</dbReference>
<proteinExistence type="inferred from homology"/>
<dbReference type="InterPro" id="IPR036869">
    <property type="entry name" value="J_dom_sf"/>
</dbReference>
<dbReference type="PANTHER" id="PTHR43096">
    <property type="entry name" value="DNAJ HOMOLOG 1, MITOCHONDRIAL-RELATED"/>
    <property type="match status" value="1"/>
</dbReference>
<comment type="similarity">
    <text evidence="6 8">Belongs to the DnaJ family.</text>
</comment>
<dbReference type="InterPro" id="IPR036410">
    <property type="entry name" value="HSP_DnaJ_Cys-rich_dom_sf"/>
</dbReference>
<comment type="domain">
    <text evidence="8">The J domain is necessary and sufficient to stimulate DnaK ATPase activity. Zinc center 1 plays an important role in the autonomous, DnaK-independent chaperone activity of DnaJ. Zinc center 2 is essential for interaction with DnaK and for DnaJ activity.</text>
</comment>
<dbReference type="FunFam" id="2.60.260.20:FF:000005">
    <property type="entry name" value="Chaperone protein dnaJ 1, mitochondrial"/>
    <property type="match status" value="1"/>
</dbReference>
<dbReference type="InterPro" id="IPR012724">
    <property type="entry name" value="DnaJ"/>
</dbReference>
<dbReference type="Gene3D" id="2.60.260.20">
    <property type="entry name" value="Urease metallochaperone UreE, N-terminal domain"/>
    <property type="match status" value="2"/>
</dbReference>
<dbReference type="GO" id="GO:0051082">
    <property type="term" value="F:unfolded protein binding"/>
    <property type="evidence" value="ECO:0007669"/>
    <property type="project" value="UniProtKB-UniRule"/>
</dbReference>
<dbReference type="InterPro" id="IPR018253">
    <property type="entry name" value="DnaJ_domain_CS"/>
</dbReference>
<dbReference type="SMART" id="SM00271">
    <property type="entry name" value="DnaJ"/>
    <property type="match status" value="1"/>
</dbReference>
<dbReference type="PROSITE" id="PS51188">
    <property type="entry name" value="ZF_CR"/>
    <property type="match status" value="1"/>
</dbReference>
<dbReference type="Gene3D" id="1.10.287.110">
    <property type="entry name" value="DnaJ domain"/>
    <property type="match status" value="1"/>
</dbReference>
<dbReference type="EMBL" id="PFBV01000004">
    <property type="protein sequence ID" value="PIT88250.1"/>
    <property type="molecule type" value="Genomic_DNA"/>
</dbReference>
<dbReference type="GO" id="GO:0042026">
    <property type="term" value="P:protein refolding"/>
    <property type="evidence" value="ECO:0007669"/>
    <property type="project" value="TreeGrafter"/>
</dbReference>
<name>A0A2M6W677_9BACT</name>
<comment type="subunit">
    <text evidence="8">Homodimer.</text>
</comment>
<sequence>MVSKDYYKILGIEKNASAEEVKKAFKKLAMQYHPDRPGGDEAKFKEINEAYQVLGDSSKRQRFDQFGADFDQQGGWNGSGANWEDVMNMFRQGGHGDGHVGGVDLGDIFGDLFGGGFSAQGGPTSGWSGRGRGGRRTQRGRDIQVDVEIDFKEAAFGTEREISLRKQTQCNVCGGNGSEPGSKMEKCATCNGQGQVVQTQHTFLGTMQTVNTCSDCHGRGEKPSKKCKNCGGDGILAKIISVKIKIPSGIDDGEVIRLSGYGEAVPHGGQSGDLYVRAHVRPLKGFNREGFDIYSEKEINFSQAVLGDKVEIETLDGMVKLVIPEGTESGQLIRLKGRGITELGRAGRGDHYVKVKIRVPRKISRDVKKKLEELRDEL</sequence>
<feature type="zinc finger region" description="CR-type" evidence="9">
    <location>
        <begin position="157"/>
        <end position="239"/>
    </location>
</feature>
<feature type="binding site" evidence="8">
    <location>
        <position position="190"/>
    </location>
    <ligand>
        <name>Zn(2+)</name>
        <dbReference type="ChEBI" id="CHEBI:29105"/>
        <label>2</label>
    </ligand>
</feature>
<evidence type="ECO:0000256" key="6">
    <source>
        <dbReference type="ARBA" id="ARBA00061004"/>
    </source>
</evidence>
<feature type="repeat" description="CXXCXGXG motif" evidence="8">
    <location>
        <begin position="227"/>
        <end position="234"/>
    </location>
</feature>
<comment type="subcellular location">
    <subcellularLocation>
        <location evidence="8">Cytoplasm</location>
    </subcellularLocation>
</comment>
<dbReference type="Proteomes" id="UP000231426">
    <property type="component" value="Unassembled WGS sequence"/>
</dbReference>
<dbReference type="Pfam" id="PF01556">
    <property type="entry name" value="DnaJ_C"/>
    <property type="match status" value="1"/>
</dbReference>
<keyword evidence="8" id="KW-0235">DNA replication</keyword>
<dbReference type="AlphaFoldDB" id="A0A2M6W677"/>
<dbReference type="FunFam" id="2.10.230.10:FF:000002">
    <property type="entry name" value="Molecular chaperone DnaJ"/>
    <property type="match status" value="1"/>
</dbReference>
<dbReference type="InterPro" id="IPR001305">
    <property type="entry name" value="HSP_DnaJ_Cys-rich_dom"/>
</dbReference>
<dbReference type="Gene3D" id="2.10.230.10">
    <property type="entry name" value="Heat shock protein DnaJ, cysteine-rich domain"/>
    <property type="match status" value="1"/>
</dbReference>
<feature type="binding site" evidence="8">
    <location>
        <position position="170"/>
    </location>
    <ligand>
        <name>Zn(2+)</name>
        <dbReference type="ChEBI" id="CHEBI:29105"/>
        <label>1</label>
    </ligand>
</feature>
<keyword evidence="8" id="KW-0963">Cytoplasm</keyword>
<dbReference type="HAMAP" id="MF_01152">
    <property type="entry name" value="DnaJ"/>
    <property type="match status" value="1"/>
</dbReference>
<evidence type="ECO:0000256" key="8">
    <source>
        <dbReference type="HAMAP-Rule" id="MF_01152"/>
    </source>
</evidence>
<keyword evidence="5 8" id="KW-0143">Chaperone</keyword>
<feature type="binding site" evidence="8">
    <location>
        <position position="230"/>
    </location>
    <ligand>
        <name>Zn(2+)</name>
        <dbReference type="ChEBI" id="CHEBI:29105"/>
        <label>1</label>
    </ligand>
</feature>
<dbReference type="InterPro" id="IPR001623">
    <property type="entry name" value="DnaJ_domain"/>
</dbReference>
<protein>
    <recommendedName>
        <fullName evidence="7 8">Chaperone protein DnaJ</fullName>
    </recommendedName>
</protein>
<dbReference type="GO" id="GO:0005524">
    <property type="term" value="F:ATP binding"/>
    <property type="evidence" value="ECO:0007669"/>
    <property type="project" value="InterPro"/>
</dbReference>
<dbReference type="SUPFAM" id="SSF57938">
    <property type="entry name" value="DnaJ/Hsp40 cysteine-rich domain"/>
    <property type="match status" value="1"/>
</dbReference>
<dbReference type="GO" id="GO:0031072">
    <property type="term" value="F:heat shock protein binding"/>
    <property type="evidence" value="ECO:0007669"/>
    <property type="project" value="InterPro"/>
</dbReference>
<feature type="domain" description="CR-type" evidence="11">
    <location>
        <begin position="157"/>
        <end position="239"/>
    </location>
</feature>
<evidence type="ECO:0000256" key="4">
    <source>
        <dbReference type="ARBA" id="ARBA00022833"/>
    </source>
</evidence>
<evidence type="ECO:0000259" key="10">
    <source>
        <dbReference type="PROSITE" id="PS50076"/>
    </source>
</evidence>
<dbReference type="PROSITE" id="PS50076">
    <property type="entry name" value="DNAJ_2"/>
    <property type="match status" value="1"/>
</dbReference>
<keyword evidence="4 8" id="KW-0862">Zinc</keyword>
<feature type="repeat" description="CXXCXGXG motif" evidence="8">
    <location>
        <begin position="187"/>
        <end position="194"/>
    </location>
</feature>
<evidence type="ECO:0000256" key="9">
    <source>
        <dbReference type="PROSITE-ProRule" id="PRU00546"/>
    </source>
</evidence>
<dbReference type="InterPro" id="IPR008971">
    <property type="entry name" value="HSP40/DnaJ_pept-bd"/>
</dbReference>
<keyword evidence="1 8" id="KW-0479">Metal-binding</keyword>
<keyword evidence="3 8" id="KW-0863">Zinc-finger</keyword>
<feature type="binding site" evidence="8">
    <location>
        <position position="213"/>
    </location>
    <ligand>
        <name>Zn(2+)</name>
        <dbReference type="ChEBI" id="CHEBI:29105"/>
        <label>2</label>
    </ligand>
</feature>
<dbReference type="NCBIfam" id="NF008035">
    <property type="entry name" value="PRK10767.1"/>
    <property type="match status" value="1"/>
</dbReference>
<comment type="cofactor">
    <cofactor evidence="8">
        <name>Zn(2+)</name>
        <dbReference type="ChEBI" id="CHEBI:29105"/>
    </cofactor>
    <text evidence="8">Binds 2 Zn(2+) ions per monomer.</text>
</comment>
<dbReference type="GO" id="GO:0008270">
    <property type="term" value="F:zinc ion binding"/>
    <property type="evidence" value="ECO:0007669"/>
    <property type="project" value="UniProtKB-UniRule"/>
</dbReference>
<dbReference type="SUPFAM" id="SSF49493">
    <property type="entry name" value="HSP40/DnaJ peptide-binding domain"/>
    <property type="match status" value="2"/>
</dbReference>
<dbReference type="PANTHER" id="PTHR43096:SF10">
    <property type="entry name" value="CHAPERONE PROTEIN DNAJ A6, CHLOROPLASTIC"/>
    <property type="match status" value="1"/>
</dbReference>
<evidence type="ECO:0000256" key="1">
    <source>
        <dbReference type="ARBA" id="ARBA00022723"/>
    </source>
</evidence>
<dbReference type="CDD" id="cd10747">
    <property type="entry name" value="DnaJ_C"/>
    <property type="match status" value="1"/>
</dbReference>
<evidence type="ECO:0000256" key="7">
    <source>
        <dbReference type="ARBA" id="ARBA00067609"/>
    </source>
</evidence>
<keyword evidence="2 8" id="KW-0677">Repeat</keyword>
<evidence type="ECO:0000313" key="13">
    <source>
        <dbReference type="Proteomes" id="UP000231426"/>
    </source>
</evidence>
<keyword evidence="8" id="KW-0346">Stress response</keyword>
<dbReference type="GO" id="GO:0005737">
    <property type="term" value="C:cytoplasm"/>
    <property type="evidence" value="ECO:0007669"/>
    <property type="project" value="UniProtKB-SubCell"/>
</dbReference>
<comment type="function">
    <text evidence="8">Participates actively in the response to hyperosmotic and heat shock by preventing the aggregation of stress-denatured proteins and by disaggregating proteins, also in an autonomous, DnaK-independent fashion. Unfolded proteins bind initially to DnaJ; upon interaction with the DnaJ-bound protein, DnaK hydrolyzes its bound ATP, resulting in the formation of a stable complex. GrpE releases ADP from DnaK; ATP binding to DnaK triggers the release of the substrate protein, thus completing the reaction cycle. Several rounds of ATP-dependent interactions between DnaJ, DnaK and GrpE are required for fully efficient folding. Also involved, together with DnaK and GrpE, in the DNA replication of plasmids through activation of initiation proteins.</text>
</comment>
<evidence type="ECO:0000313" key="12">
    <source>
        <dbReference type="EMBL" id="PIT88250.1"/>
    </source>
</evidence>
<feature type="binding site" evidence="8">
    <location>
        <position position="216"/>
    </location>
    <ligand>
        <name>Zn(2+)</name>
        <dbReference type="ChEBI" id="CHEBI:29105"/>
        <label>2</label>
    </ligand>
</feature>
<feature type="binding site" evidence="8">
    <location>
        <position position="173"/>
    </location>
    <ligand>
        <name>Zn(2+)</name>
        <dbReference type="ChEBI" id="CHEBI:29105"/>
        <label>1</label>
    </ligand>
</feature>
<dbReference type="Pfam" id="PF00684">
    <property type="entry name" value="DnaJ_CXXCXGXG"/>
    <property type="match status" value="1"/>
</dbReference>
<organism evidence="12 13">
    <name type="scientific">Candidatus Magasanikbacteria bacterium CG10_big_fil_rev_8_21_14_0_10_36_32</name>
    <dbReference type="NCBI Taxonomy" id="1974646"/>
    <lineage>
        <taxon>Bacteria</taxon>
        <taxon>Candidatus Magasanikiibacteriota</taxon>
    </lineage>
</organism>
<dbReference type="PRINTS" id="PR00625">
    <property type="entry name" value="JDOMAIN"/>
</dbReference>
<reference evidence="13" key="1">
    <citation type="submission" date="2017-09" db="EMBL/GenBank/DDBJ databases">
        <title>Depth-based differentiation of microbial function through sediment-hosted aquifers and enrichment of novel symbionts in the deep terrestrial subsurface.</title>
        <authorList>
            <person name="Probst A.J."/>
            <person name="Ladd B."/>
            <person name="Jarett J.K."/>
            <person name="Geller-Mcgrath D.E."/>
            <person name="Sieber C.M.K."/>
            <person name="Emerson J.B."/>
            <person name="Anantharaman K."/>
            <person name="Thomas B.C."/>
            <person name="Malmstrom R."/>
            <person name="Stieglmeier M."/>
            <person name="Klingl A."/>
            <person name="Woyke T."/>
            <person name="Ryan C.M."/>
            <person name="Banfield J.F."/>
        </authorList>
    </citation>
    <scope>NUCLEOTIDE SEQUENCE [LARGE SCALE GENOMIC DNA]</scope>
</reference>
<evidence type="ECO:0000259" key="11">
    <source>
        <dbReference type="PROSITE" id="PS51188"/>
    </source>
</evidence>
<feature type="binding site" evidence="8">
    <location>
        <position position="227"/>
    </location>
    <ligand>
        <name>Zn(2+)</name>
        <dbReference type="ChEBI" id="CHEBI:29105"/>
        <label>1</label>
    </ligand>
</feature>
<evidence type="ECO:0000256" key="5">
    <source>
        <dbReference type="ARBA" id="ARBA00023186"/>
    </source>
</evidence>